<keyword evidence="15" id="KW-0904">Protein phosphatase</keyword>
<evidence type="ECO:0000313" key="26">
    <source>
        <dbReference type="EMBL" id="MFD2420660.1"/>
    </source>
</evidence>
<dbReference type="InterPro" id="IPR005467">
    <property type="entry name" value="His_kinase_dom"/>
</dbReference>
<dbReference type="InterPro" id="IPR003594">
    <property type="entry name" value="HATPase_dom"/>
</dbReference>
<evidence type="ECO:0000256" key="14">
    <source>
        <dbReference type="ARBA" id="ARBA00022842"/>
    </source>
</evidence>
<evidence type="ECO:0000313" key="27">
    <source>
        <dbReference type="Proteomes" id="UP001597417"/>
    </source>
</evidence>
<dbReference type="Pfam" id="PF00672">
    <property type="entry name" value="HAMP"/>
    <property type="match status" value="1"/>
</dbReference>
<evidence type="ECO:0000256" key="3">
    <source>
        <dbReference type="ARBA" id="ARBA00001946"/>
    </source>
</evidence>
<dbReference type="EMBL" id="JBHUKR010000020">
    <property type="protein sequence ID" value="MFD2420660.1"/>
    <property type="molecule type" value="Genomic_DNA"/>
</dbReference>
<evidence type="ECO:0000256" key="22">
    <source>
        <dbReference type="ARBA" id="ARBA00041776"/>
    </source>
</evidence>
<evidence type="ECO:0000256" key="16">
    <source>
        <dbReference type="ARBA" id="ARBA00022989"/>
    </source>
</evidence>
<dbReference type="Pfam" id="PF00512">
    <property type="entry name" value="HisKA"/>
    <property type="match status" value="1"/>
</dbReference>
<keyword evidence="6" id="KW-1003">Cell membrane</keyword>
<comment type="cofactor">
    <cofactor evidence="3">
        <name>Mg(2+)</name>
        <dbReference type="ChEBI" id="CHEBI:18420"/>
    </cofactor>
</comment>
<dbReference type="CDD" id="cd00082">
    <property type="entry name" value="HisKA"/>
    <property type="match status" value="1"/>
</dbReference>
<sequence length="452" mass="48832">MVSVLLGLGVPLARSLSDSERQRMFLDRLTMTERLASLAQRPLLTAQDDSLGKVLRRYKEVFGVTSLVVDRDGTPVAQGAQSPPLSDTAVRAGLGEALAGRQPESTGSFLPWSDRPMVLAEPVMVDGEVRGAVITVSPTDALRQRVLWWWWLVLAGGMVVLILAIMLALPVVQWILRPIRRLDDATGQVAKAVAEGATFQPSTASTGPPELRKLARSFDAMAMSVSEVLAAQRAFVADASHQLRNPLTALHIRLTNLDESVTRDGIEDYAAAVSEAQRLNEVLDGLLTLAKTEASSGVAIEIDASAALNDRVTAWRAVARARDVELYSDIPDGLSVYAVPRAVDRVLDALLDNAVKFTAGHEPSRVEVEAHRSGDMVTIVVRDHGPGIDPSELDRATDRFWRSPAQQNVSGSGLGLSIVRQIVDRSHGDLKLELPDDGGLRISVSLPYQSLT</sequence>
<dbReference type="EC" id="2.7.13.3" evidence="5"/>
<dbReference type="PRINTS" id="PR00344">
    <property type="entry name" value="BCTRLSENSOR"/>
</dbReference>
<dbReference type="Gene3D" id="1.10.287.130">
    <property type="match status" value="1"/>
</dbReference>
<dbReference type="Pfam" id="PF02518">
    <property type="entry name" value="HATPase_c"/>
    <property type="match status" value="1"/>
</dbReference>
<keyword evidence="13" id="KW-0067">ATP-binding</keyword>
<evidence type="ECO:0000256" key="10">
    <source>
        <dbReference type="ARBA" id="ARBA00022741"/>
    </source>
</evidence>
<keyword evidence="16 23" id="KW-1133">Transmembrane helix</keyword>
<dbReference type="PANTHER" id="PTHR44936">
    <property type="entry name" value="SENSOR PROTEIN CREC"/>
    <property type="match status" value="1"/>
</dbReference>
<dbReference type="SUPFAM" id="SSF47384">
    <property type="entry name" value="Homodimeric domain of signal transducing histidine kinase"/>
    <property type="match status" value="1"/>
</dbReference>
<evidence type="ECO:0000259" key="25">
    <source>
        <dbReference type="PROSITE" id="PS50885"/>
    </source>
</evidence>
<evidence type="ECO:0000256" key="6">
    <source>
        <dbReference type="ARBA" id="ARBA00022475"/>
    </source>
</evidence>
<dbReference type="Proteomes" id="UP001597417">
    <property type="component" value="Unassembled WGS sequence"/>
</dbReference>
<dbReference type="InterPro" id="IPR050980">
    <property type="entry name" value="2C_sensor_his_kinase"/>
</dbReference>
<dbReference type="PANTHER" id="PTHR44936:SF9">
    <property type="entry name" value="SENSOR PROTEIN CREC"/>
    <property type="match status" value="1"/>
</dbReference>
<keyword evidence="9 23" id="KW-0812">Transmembrane</keyword>
<evidence type="ECO:0000259" key="24">
    <source>
        <dbReference type="PROSITE" id="PS50109"/>
    </source>
</evidence>
<keyword evidence="8" id="KW-0808">Transferase</keyword>
<dbReference type="SMART" id="SM00388">
    <property type="entry name" value="HisKA"/>
    <property type="match status" value="1"/>
</dbReference>
<dbReference type="SUPFAM" id="SSF55874">
    <property type="entry name" value="ATPase domain of HSP90 chaperone/DNA topoisomerase II/histidine kinase"/>
    <property type="match status" value="1"/>
</dbReference>
<keyword evidence="12" id="KW-0378">Hydrolase</keyword>
<evidence type="ECO:0000256" key="17">
    <source>
        <dbReference type="ARBA" id="ARBA00023012"/>
    </source>
</evidence>
<keyword evidence="27" id="KW-1185">Reference proteome</keyword>
<keyword evidence="11 26" id="KW-0418">Kinase</keyword>
<dbReference type="InterPro" id="IPR036890">
    <property type="entry name" value="HATPase_C_sf"/>
</dbReference>
<accession>A0ABW5G035</accession>
<comment type="catalytic activity">
    <reaction evidence="1">
        <text>ATP + protein L-histidine = ADP + protein N-phospho-L-histidine.</text>
        <dbReference type="EC" id="2.7.13.3"/>
    </reaction>
</comment>
<dbReference type="RefSeq" id="WP_378268832.1">
    <property type="nucleotide sequence ID" value="NZ_JBHUKR010000020.1"/>
</dbReference>
<keyword evidence="14" id="KW-0460">Magnesium</keyword>
<dbReference type="PROSITE" id="PS50885">
    <property type="entry name" value="HAMP"/>
    <property type="match status" value="1"/>
</dbReference>
<evidence type="ECO:0000256" key="12">
    <source>
        <dbReference type="ARBA" id="ARBA00022801"/>
    </source>
</evidence>
<keyword evidence="23" id="KW-0472">Membrane</keyword>
<keyword evidence="19" id="KW-0843">Virulence</keyword>
<evidence type="ECO:0000256" key="23">
    <source>
        <dbReference type="SAM" id="Phobius"/>
    </source>
</evidence>
<dbReference type="InterPro" id="IPR036097">
    <property type="entry name" value="HisK_dim/P_sf"/>
</dbReference>
<gene>
    <name evidence="26" type="ORF">ACFSXZ_30460</name>
</gene>
<comment type="caution">
    <text evidence="26">The sequence shown here is derived from an EMBL/GenBank/DDBJ whole genome shotgun (WGS) entry which is preliminary data.</text>
</comment>
<keyword evidence="18" id="KW-0346">Stress response</keyword>
<evidence type="ECO:0000256" key="11">
    <source>
        <dbReference type="ARBA" id="ARBA00022777"/>
    </source>
</evidence>
<dbReference type="SMART" id="SM00304">
    <property type="entry name" value="HAMP"/>
    <property type="match status" value="1"/>
</dbReference>
<dbReference type="Gene3D" id="6.10.340.10">
    <property type="match status" value="1"/>
</dbReference>
<keyword evidence="17" id="KW-0902">Two-component regulatory system</keyword>
<feature type="transmembrane region" description="Helical" evidence="23">
    <location>
        <begin position="148"/>
        <end position="172"/>
    </location>
</feature>
<dbReference type="CDD" id="cd06225">
    <property type="entry name" value="HAMP"/>
    <property type="match status" value="1"/>
</dbReference>
<evidence type="ECO:0000256" key="1">
    <source>
        <dbReference type="ARBA" id="ARBA00000085"/>
    </source>
</evidence>
<name>A0ABW5G035_9PSEU</name>
<dbReference type="Gene3D" id="3.30.565.10">
    <property type="entry name" value="Histidine kinase-like ATPase, C-terminal domain"/>
    <property type="match status" value="1"/>
</dbReference>
<dbReference type="SMART" id="SM00387">
    <property type="entry name" value="HATPase_c"/>
    <property type="match status" value="1"/>
</dbReference>
<evidence type="ECO:0000256" key="7">
    <source>
        <dbReference type="ARBA" id="ARBA00022553"/>
    </source>
</evidence>
<comment type="cofactor">
    <cofactor evidence="2">
        <name>Mn(2+)</name>
        <dbReference type="ChEBI" id="CHEBI:29035"/>
    </cofactor>
</comment>
<dbReference type="InterPro" id="IPR004358">
    <property type="entry name" value="Sig_transdc_His_kin-like_C"/>
</dbReference>
<proteinExistence type="predicted"/>
<evidence type="ECO:0000256" key="19">
    <source>
        <dbReference type="ARBA" id="ARBA00023026"/>
    </source>
</evidence>
<dbReference type="InterPro" id="IPR003661">
    <property type="entry name" value="HisK_dim/P_dom"/>
</dbReference>
<dbReference type="InterPro" id="IPR003660">
    <property type="entry name" value="HAMP_dom"/>
</dbReference>
<evidence type="ECO:0000256" key="5">
    <source>
        <dbReference type="ARBA" id="ARBA00012438"/>
    </source>
</evidence>
<keyword evidence="10" id="KW-0547">Nucleotide-binding</keyword>
<organism evidence="26 27">
    <name type="scientific">Amycolatopsis pigmentata</name>
    <dbReference type="NCBI Taxonomy" id="450801"/>
    <lineage>
        <taxon>Bacteria</taxon>
        <taxon>Bacillati</taxon>
        <taxon>Actinomycetota</taxon>
        <taxon>Actinomycetes</taxon>
        <taxon>Pseudonocardiales</taxon>
        <taxon>Pseudonocardiaceae</taxon>
        <taxon>Amycolatopsis</taxon>
    </lineage>
</organism>
<evidence type="ECO:0000256" key="18">
    <source>
        <dbReference type="ARBA" id="ARBA00023016"/>
    </source>
</evidence>
<keyword evidence="20" id="KW-0464">Manganese</keyword>
<dbReference type="PROSITE" id="PS50109">
    <property type="entry name" value="HIS_KIN"/>
    <property type="match status" value="1"/>
</dbReference>
<evidence type="ECO:0000256" key="13">
    <source>
        <dbReference type="ARBA" id="ARBA00022840"/>
    </source>
</evidence>
<dbReference type="CDD" id="cd00075">
    <property type="entry name" value="HATPase"/>
    <property type="match status" value="1"/>
</dbReference>
<keyword evidence="7" id="KW-0597">Phosphoprotein</keyword>
<evidence type="ECO:0000256" key="9">
    <source>
        <dbReference type="ARBA" id="ARBA00022692"/>
    </source>
</evidence>
<evidence type="ECO:0000256" key="8">
    <source>
        <dbReference type="ARBA" id="ARBA00022679"/>
    </source>
</evidence>
<comment type="subcellular location">
    <subcellularLocation>
        <location evidence="4">Cell membrane</location>
        <topology evidence="4">Multi-pass membrane protein</topology>
    </subcellularLocation>
</comment>
<feature type="domain" description="HAMP" evidence="25">
    <location>
        <begin position="173"/>
        <end position="230"/>
    </location>
</feature>
<reference evidence="27" key="1">
    <citation type="journal article" date="2019" name="Int. J. Syst. Evol. Microbiol.">
        <title>The Global Catalogue of Microorganisms (GCM) 10K type strain sequencing project: providing services to taxonomists for standard genome sequencing and annotation.</title>
        <authorList>
            <consortium name="The Broad Institute Genomics Platform"/>
            <consortium name="The Broad Institute Genome Sequencing Center for Infectious Disease"/>
            <person name="Wu L."/>
            <person name="Ma J."/>
        </authorList>
    </citation>
    <scope>NUCLEOTIDE SEQUENCE [LARGE SCALE GENOMIC DNA]</scope>
    <source>
        <strain evidence="27">CGMCC 4.7645</strain>
    </source>
</reference>
<evidence type="ECO:0000256" key="20">
    <source>
        <dbReference type="ARBA" id="ARBA00023211"/>
    </source>
</evidence>
<evidence type="ECO:0000256" key="4">
    <source>
        <dbReference type="ARBA" id="ARBA00004651"/>
    </source>
</evidence>
<protein>
    <recommendedName>
        <fullName evidence="21">Signal transduction histidine-protein kinase/phosphatase MprB</fullName>
        <ecNumber evidence="5">2.7.13.3</ecNumber>
    </recommendedName>
    <alternativeName>
        <fullName evidence="22">Mycobacterial persistence regulator B</fullName>
    </alternativeName>
</protein>
<feature type="domain" description="Histidine kinase" evidence="24">
    <location>
        <begin position="238"/>
        <end position="450"/>
    </location>
</feature>
<evidence type="ECO:0000256" key="15">
    <source>
        <dbReference type="ARBA" id="ARBA00022912"/>
    </source>
</evidence>
<evidence type="ECO:0000256" key="21">
    <source>
        <dbReference type="ARBA" id="ARBA00040454"/>
    </source>
</evidence>
<dbReference type="GO" id="GO:0016301">
    <property type="term" value="F:kinase activity"/>
    <property type="evidence" value="ECO:0007669"/>
    <property type="project" value="UniProtKB-KW"/>
</dbReference>
<evidence type="ECO:0000256" key="2">
    <source>
        <dbReference type="ARBA" id="ARBA00001936"/>
    </source>
</evidence>